<dbReference type="Proteomes" id="UP000523087">
    <property type="component" value="Unassembled WGS sequence"/>
</dbReference>
<reference evidence="1 2" key="1">
    <citation type="submission" date="2020-07" db="EMBL/GenBank/DDBJ databases">
        <title>Genomic Encyclopedia of Type Strains, Phase IV (KMG-IV): sequencing the most valuable type-strain genomes for metagenomic binning, comparative biology and taxonomic classification.</title>
        <authorList>
            <person name="Goeker M."/>
        </authorList>
    </citation>
    <scope>NUCLEOTIDE SEQUENCE [LARGE SCALE GENOMIC DNA]</scope>
    <source>
        <strain evidence="1 2">DSM 15730</strain>
    </source>
</reference>
<proteinExistence type="predicted"/>
<dbReference type="EMBL" id="JACDUT010000007">
    <property type="protein sequence ID" value="MBA2875689.1"/>
    <property type="molecule type" value="Genomic_DNA"/>
</dbReference>
<keyword evidence="2" id="KW-1185">Reference proteome</keyword>
<dbReference type="RefSeq" id="WP_181556475.1">
    <property type="nucleotide sequence ID" value="NZ_JACDUT010000007.1"/>
</dbReference>
<accession>A0A7V9Z7W4</accession>
<organism evidence="1 2">
    <name type="scientific">Thermaerobacillus caldiproteolyticus</name>
    <dbReference type="NCBI Taxonomy" id="247480"/>
    <lineage>
        <taxon>Bacteria</taxon>
        <taxon>Bacillati</taxon>
        <taxon>Bacillota</taxon>
        <taxon>Bacilli</taxon>
        <taxon>Bacillales</taxon>
        <taxon>Anoxybacillaceae</taxon>
        <taxon>Thermaerobacillus</taxon>
    </lineage>
</organism>
<dbReference type="PROSITE" id="PS51257">
    <property type="entry name" value="PROKAR_LIPOPROTEIN"/>
    <property type="match status" value="1"/>
</dbReference>
<comment type="caution">
    <text evidence="1">The sequence shown here is derived from an EMBL/GenBank/DDBJ whole genome shotgun (WGS) entry which is preliminary data.</text>
</comment>
<name>A0A7V9Z7W4_9BACL</name>
<evidence type="ECO:0000313" key="1">
    <source>
        <dbReference type="EMBL" id="MBA2875689.1"/>
    </source>
</evidence>
<sequence>MGRRGLGLLIMLLAGLLAGCTANAQTMPKLNERITVDIQVPKEISI</sequence>
<gene>
    <name evidence="1" type="ORF">HNR31_002479</name>
</gene>
<dbReference type="AlphaFoldDB" id="A0A7V9Z7W4"/>
<evidence type="ECO:0000313" key="2">
    <source>
        <dbReference type="Proteomes" id="UP000523087"/>
    </source>
</evidence>
<protein>
    <submittedName>
        <fullName evidence="1">Uncharacterized protein</fullName>
    </submittedName>
</protein>